<evidence type="ECO:0000313" key="1">
    <source>
        <dbReference type="EMBL" id="KAH3699502.1"/>
    </source>
</evidence>
<dbReference type="EMBL" id="JAIWYP010000015">
    <property type="protein sequence ID" value="KAH3699502.1"/>
    <property type="molecule type" value="Genomic_DNA"/>
</dbReference>
<name>A0A9D3YF13_DREPO</name>
<reference evidence="1" key="1">
    <citation type="journal article" date="2019" name="bioRxiv">
        <title>The Genome of the Zebra Mussel, Dreissena polymorpha: A Resource for Invasive Species Research.</title>
        <authorList>
            <person name="McCartney M.A."/>
            <person name="Auch B."/>
            <person name="Kono T."/>
            <person name="Mallez S."/>
            <person name="Zhang Y."/>
            <person name="Obille A."/>
            <person name="Becker A."/>
            <person name="Abrahante J.E."/>
            <person name="Garbe J."/>
            <person name="Badalamenti J.P."/>
            <person name="Herman A."/>
            <person name="Mangelson H."/>
            <person name="Liachko I."/>
            <person name="Sullivan S."/>
            <person name="Sone E.D."/>
            <person name="Koren S."/>
            <person name="Silverstein K.A.T."/>
            <person name="Beckman K.B."/>
            <person name="Gohl D.M."/>
        </authorList>
    </citation>
    <scope>NUCLEOTIDE SEQUENCE</scope>
    <source>
        <strain evidence="1">Duluth1</strain>
        <tissue evidence="1">Whole animal</tissue>
    </source>
</reference>
<organism evidence="1 2">
    <name type="scientific">Dreissena polymorpha</name>
    <name type="common">Zebra mussel</name>
    <name type="synonym">Mytilus polymorpha</name>
    <dbReference type="NCBI Taxonomy" id="45954"/>
    <lineage>
        <taxon>Eukaryota</taxon>
        <taxon>Metazoa</taxon>
        <taxon>Spiralia</taxon>
        <taxon>Lophotrochozoa</taxon>
        <taxon>Mollusca</taxon>
        <taxon>Bivalvia</taxon>
        <taxon>Autobranchia</taxon>
        <taxon>Heteroconchia</taxon>
        <taxon>Euheterodonta</taxon>
        <taxon>Imparidentia</taxon>
        <taxon>Neoheterodontei</taxon>
        <taxon>Myida</taxon>
        <taxon>Dreissenoidea</taxon>
        <taxon>Dreissenidae</taxon>
        <taxon>Dreissena</taxon>
    </lineage>
</organism>
<protein>
    <submittedName>
        <fullName evidence="1">Uncharacterized protein</fullName>
    </submittedName>
</protein>
<dbReference type="AlphaFoldDB" id="A0A9D3YF13"/>
<reference evidence="1" key="2">
    <citation type="submission" date="2020-11" db="EMBL/GenBank/DDBJ databases">
        <authorList>
            <person name="McCartney M.A."/>
            <person name="Auch B."/>
            <person name="Kono T."/>
            <person name="Mallez S."/>
            <person name="Becker A."/>
            <person name="Gohl D.M."/>
            <person name="Silverstein K.A.T."/>
            <person name="Koren S."/>
            <person name="Bechman K.B."/>
            <person name="Herman A."/>
            <person name="Abrahante J.E."/>
            <person name="Garbe J."/>
        </authorList>
    </citation>
    <scope>NUCLEOTIDE SEQUENCE</scope>
    <source>
        <strain evidence="1">Duluth1</strain>
        <tissue evidence="1">Whole animal</tissue>
    </source>
</reference>
<gene>
    <name evidence="1" type="ORF">DPMN_074458</name>
</gene>
<dbReference type="Proteomes" id="UP000828390">
    <property type="component" value="Unassembled WGS sequence"/>
</dbReference>
<comment type="caution">
    <text evidence="1">The sequence shown here is derived from an EMBL/GenBank/DDBJ whole genome shotgun (WGS) entry which is preliminary data.</text>
</comment>
<proteinExistence type="predicted"/>
<sequence>METILRGRIRNADTERGRGARTRMPKAGFPCLRVRDLLPFSRRQFDDVLSVVEEQLNRRSTSRQSISAKQRLAIYLSLVWSYHVLYKDVQCVVVSLANRVAPEATLAA</sequence>
<keyword evidence="2" id="KW-1185">Reference proteome</keyword>
<evidence type="ECO:0000313" key="2">
    <source>
        <dbReference type="Proteomes" id="UP000828390"/>
    </source>
</evidence>
<accession>A0A9D3YF13</accession>